<dbReference type="PANTHER" id="PTHR21181">
    <property type="match status" value="1"/>
</dbReference>
<keyword evidence="6 8" id="KW-1133">Transmembrane helix</keyword>
<evidence type="ECO:0000256" key="4">
    <source>
        <dbReference type="ARBA" id="ARBA00022692"/>
    </source>
</evidence>
<accession>A0A2L2YCV2</accession>
<comment type="subcellular location">
    <subcellularLocation>
        <location evidence="1">Endoplasmic reticulum membrane</location>
        <topology evidence="1">Multi-pass membrane protein</topology>
    </subcellularLocation>
    <subcellularLocation>
        <location evidence="8">Golgi apparatus membrane</location>
        <topology evidence="8">Multi-pass membrane protein</topology>
    </subcellularLocation>
    <subcellularLocation>
        <location evidence="8">Early endosome membrane</location>
        <topology evidence="8">Multi-pass membrane protein</topology>
    </subcellularLocation>
</comment>
<dbReference type="GO" id="GO:0072546">
    <property type="term" value="C:EMC complex"/>
    <property type="evidence" value="ECO:0007669"/>
    <property type="project" value="UniProtKB-UniRule"/>
</dbReference>
<dbReference type="GO" id="GO:0022890">
    <property type="term" value="F:inorganic cation transmembrane transporter activity"/>
    <property type="evidence" value="ECO:0007669"/>
    <property type="project" value="TreeGrafter"/>
</dbReference>
<evidence type="ECO:0000256" key="5">
    <source>
        <dbReference type="ARBA" id="ARBA00022824"/>
    </source>
</evidence>
<dbReference type="Pfam" id="PF10270">
    <property type="entry name" value="MMgT"/>
    <property type="match status" value="1"/>
</dbReference>
<keyword evidence="5 8" id="KW-0256">Endoplasmic reticulum</keyword>
<evidence type="ECO:0000256" key="6">
    <source>
        <dbReference type="ARBA" id="ARBA00022989"/>
    </source>
</evidence>
<dbReference type="PANTHER" id="PTHR21181:SF7">
    <property type="entry name" value="ER MEMBRANE PROTEIN COMPLEX SUBUNIT 5"/>
    <property type="match status" value="1"/>
</dbReference>
<feature type="transmembrane region" description="Helical" evidence="8">
    <location>
        <begin position="39"/>
        <end position="64"/>
    </location>
</feature>
<comment type="function">
    <text evidence="8">Part of the endoplasmic reticulum membrane protein complex (EMC) that enables the energy-independent insertion into endoplasmic reticulum membranes of newly synthesized membrane proteins. May be involved in Mg(2+) transport.</text>
</comment>
<evidence type="ECO:0000256" key="3">
    <source>
        <dbReference type="ARBA" id="ARBA00011276"/>
    </source>
</evidence>
<comment type="subunit">
    <text evidence="3">Component of the ER membrane protein complex (EMC).</text>
</comment>
<keyword evidence="4 8" id="KW-0812">Transmembrane</keyword>
<comment type="similarity">
    <text evidence="2 8">Belongs to the membrane magnesium transporter (TC 1.A.67) family.</text>
</comment>
<dbReference type="GO" id="GO:0005886">
    <property type="term" value="C:plasma membrane"/>
    <property type="evidence" value="ECO:0007669"/>
    <property type="project" value="TreeGrafter"/>
</dbReference>
<keyword evidence="7 8" id="KW-0472">Membrane</keyword>
<comment type="caution">
    <text evidence="8">Lacks conserved residue(s) required for the propagation of feature annotation.</text>
</comment>
<evidence type="ECO:0000313" key="9">
    <source>
        <dbReference type="EMBL" id="LAA05190.1"/>
    </source>
</evidence>
<keyword evidence="8" id="KW-0813">Transport</keyword>
<organism evidence="9">
    <name type="scientific">Parasteatoda tepidariorum</name>
    <name type="common">Common house spider</name>
    <name type="synonym">Achaearanea tepidariorum</name>
    <dbReference type="NCBI Taxonomy" id="114398"/>
    <lineage>
        <taxon>Eukaryota</taxon>
        <taxon>Metazoa</taxon>
        <taxon>Ecdysozoa</taxon>
        <taxon>Arthropoda</taxon>
        <taxon>Chelicerata</taxon>
        <taxon>Arachnida</taxon>
        <taxon>Araneae</taxon>
        <taxon>Araneomorphae</taxon>
        <taxon>Entelegynae</taxon>
        <taxon>Araneoidea</taxon>
        <taxon>Theridiidae</taxon>
        <taxon>Parasteatoda</taxon>
    </lineage>
</organism>
<dbReference type="OrthoDB" id="44756at2759"/>
<sequence>MSNHFGKVIVAFGLFSLLHSSFSAAQYRSNLRLMHQNFFLLPCDIIAQTLLSLFLTLWGVTIIAGDFKRIKSIESYQNKTSDELLNRSSFYVFSHRGRSFFQE</sequence>
<keyword evidence="8" id="KW-0967">Endosome</keyword>
<dbReference type="EMBL" id="IAAA01016656">
    <property type="protein sequence ID" value="LAA05185.1"/>
    <property type="molecule type" value="mRNA"/>
</dbReference>
<evidence type="ECO:0000256" key="8">
    <source>
        <dbReference type="RuleBase" id="RU367002"/>
    </source>
</evidence>
<dbReference type="GO" id="GO:0031901">
    <property type="term" value="C:early endosome membrane"/>
    <property type="evidence" value="ECO:0007669"/>
    <property type="project" value="UniProtKB-SubCell"/>
</dbReference>
<evidence type="ECO:0000256" key="1">
    <source>
        <dbReference type="ARBA" id="ARBA00004477"/>
    </source>
</evidence>
<reference evidence="9" key="1">
    <citation type="journal article" date="2016" name="Mol. Ecol. Resour.">
        <title>Evaluation of the impact of RNA preservation methods of spiders for de novo transcriptome assembly.</title>
        <authorList>
            <person name="Kono N."/>
            <person name="Nakamura H."/>
            <person name="Ito Y."/>
            <person name="Tomita M."/>
            <person name="Arakawa K."/>
        </authorList>
    </citation>
    <scope>NUCLEOTIDE SEQUENCE</scope>
    <source>
        <tissue evidence="9">Whole body</tissue>
    </source>
</reference>
<protein>
    <recommendedName>
        <fullName evidence="8">Membrane magnesium transporter</fullName>
    </recommendedName>
</protein>
<evidence type="ECO:0000256" key="2">
    <source>
        <dbReference type="ARBA" id="ARBA00006109"/>
    </source>
</evidence>
<dbReference type="EMBL" id="IAAA01016657">
    <property type="protein sequence ID" value="LAA05190.1"/>
    <property type="molecule type" value="mRNA"/>
</dbReference>
<evidence type="ECO:0000256" key="7">
    <source>
        <dbReference type="ARBA" id="ARBA00023136"/>
    </source>
</evidence>
<keyword evidence="8" id="KW-0333">Golgi apparatus</keyword>
<name>A0A2L2YCV2_PARTP</name>
<keyword evidence="8" id="KW-0460">Magnesium</keyword>
<dbReference type="AlphaFoldDB" id="A0A2L2YCV2"/>
<dbReference type="GO" id="GO:0000139">
    <property type="term" value="C:Golgi membrane"/>
    <property type="evidence" value="ECO:0007669"/>
    <property type="project" value="UniProtKB-SubCell"/>
</dbReference>
<proteinExistence type="evidence at transcript level"/>
<dbReference type="InterPro" id="IPR018937">
    <property type="entry name" value="MMgT"/>
</dbReference>